<dbReference type="SUPFAM" id="SSF55804">
    <property type="entry name" value="Phoshotransferase/anion transport protein"/>
    <property type="match status" value="1"/>
</dbReference>
<dbReference type="Pfam" id="PF00874">
    <property type="entry name" value="PRD"/>
    <property type="match status" value="1"/>
</dbReference>
<dbReference type="InterPro" id="IPR036634">
    <property type="entry name" value="PRD_sf"/>
</dbReference>
<dbReference type="InterPro" id="IPR002178">
    <property type="entry name" value="PTS_EIIA_type-2_dom"/>
</dbReference>
<dbReference type="EMBL" id="CP048838">
    <property type="protein sequence ID" value="QJA01909.1"/>
    <property type="molecule type" value="Genomic_DNA"/>
</dbReference>
<reference evidence="7 8" key="1">
    <citation type="submission" date="2020-02" db="EMBL/GenBank/DDBJ databases">
        <authorList>
            <person name="Kociolek L.K."/>
            <person name="Ozer E.A."/>
        </authorList>
    </citation>
    <scope>NUCLEOTIDE SEQUENCE [LARGE SCALE GENOMIC DNA]</scope>
    <source>
        <strain evidence="7 8">ATCC 14501</strain>
    </source>
</reference>
<dbReference type="InterPro" id="IPR013196">
    <property type="entry name" value="HTH_11"/>
</dbReference>
<keyword evidence="2" id="KW-0805">Transcription regulation</keyword>
<dbReference type="PANTHER" id="PTHR30185:SF12">
    <property type="entry name" value="TRANSCRIPTIONAL REGULATOR MANR"/>
    <property type="match status" value="1"/>
</dbReference>
<dbReference type="SUPFAM" id="SSF63520">
    <property type="entry name" value="PTS-regulatory domain, PRD"/>
    <property type="match status" value="1"/>
</dbReference>
<dbReference type="GeneID" id="61924963"/>
<accession>A0AAP9ME27</accession>
<evidence type="ECO:0000256" key="4">
    <source>
        <dbReference type="ARBA" id="ARBA00023163"/>
    </source>
</evidence>
<dbReference type="InterPro" id="IPR036388">
    <property type="entry name" value="WH-like_DNA-bd_sf"/>
</dbReference>
<feature type="domain" description="PRD" evidence="6">
    <location>
        <begin position="275"/>
        <end position="381"/>
    </location>
</feature>
<dbReference type="Gene3D" id="1.10.1790.10">
    <property type="entry name" value="PRD domain"/>
    <property type="match status" value="1"/>
</dbReference>
<gene>
    <name evidence="7" type="ORF">G4D54_05460</name>
</gene>
<dbReference type="Pfam" id="PF00359">
    <property type="entry name" value="PTS_EIIA_2"/>
    <property type="match status" value="1"/>
</dbReference>
<evidence type="ECO:0000313" key="7">
    <source>
        <dbReference type="EMBL" id="QJA01909.1"/>
    </source>
</evidence>
<keyword evidence="4" id="KW-0804">Transcription</keyword>
<dbReference type="InterPro" id="IPR011608">
    <property type="entry name" value="PRD"/>
</dbReference>
<dbReference type="AlphaFoldDB" id="A0AAP9ME27"/>
<evidence type="ECO:0000256" key="1">
    <source>
        <dbReference type="ARBA" id="ARBA00022737"/>
    </source>
</evidence>
<keyword evidence="3" id="KW-0010">Activator</keyword>
<dbReference type="InterPro" id="IPR016152">
    <property type="entry name" value="PTrfase/Anion_transptr"/>
</dbReference>
<proteinExistence type="predicted"/>
<dbReference type="RefSeq" id="WP_002608044.1">
    <property type="nucleotide sequence ID" value="NZ_BAAACC010000022.1"/>
</dbReference>
<dbReference type="Pfam" id="PF08279">
    <property type="entry name" value="HTH_11"/>
    <property type="match status" value="1"/>
</dbReference>
<dbReference type="PROSITE" id="PS51094">
    <property type="entry name" value="PTS_EIIA_TYPE_2"/>
    <property type="match status" value="1"/>
</dbReference>
<dbReference type="InterPro" id="IPR050661">
    <property type="entry name" value="BglG_antiterminators"/>
</dbReference>
<dbReference type="InterPro" id="IPR007737">
    <property type="entry name" value="Mga_HTH"/>
</dbReference>
<evidence type="ECO:0000256" key="2">
    <source>
        <dbReference type="ARBA" id="ARBA00023015"/>
    </source>
</evidence>
<dbReference type="GO" id="GO:0006355">
    <property type="term" value="P:regulation of DNA-templated transcription"/>
    <property type="evidence" value="ECO:0007669"/>
    <property type="project" value="InterPro"/>
</dbReference>
<dbReference type="Gene3D" id="1.10.10.10">
    <property type="entry name" value="Winged helix-like DNA-binding domain superfamily/Winged helix DNA-binding domain"/>
    <property type="match status" value="1"/>
</dbReference>
<dbReference type="Gene3D" id="3.40.930.10">
    <property type="entry name" value="Mannitol-specific EII, Chain A"/>
    <property type="match status" value="1"/>
</dbReference>
<dbReference type="Proteomes" id="UP000503330">
    <property type="component" value="Chromosome"/>
</dbReference>
<dbReference type="PANTHER" id="PTHR30185">
    <property type="entry name" value="CRYPTIC BETA-GLUCOSIDE BGL OPERON ANTITERMINATOR"/>
    <property type="match status" value="1"/>
</dbReference>
<protein>
    <submittedName>
        <fullName evidence="7">PTS transporter subunit EIIA</fullName>
    </submittedName>
</protein>
<sequence>MERISNRQHQIIEYLLKNGKTKCHNISLSLEVSDKTIRNEIKNINSILKLPLIASDRNGFVIMDEYINTAIQLIKQSLFDENSQLLYHLLLNHSPELFYEISDYFCISPSSLQMKIKNLNQMITSYSLEIVRRDGRLILEGGAYNKHKLFLDLIYSDTEYSFSDLNAYSEYFNSIDISKANFVIKNAISEHGYYISSYYENNLIINILTIISLYASEPVKTRAYNESIPEVQIATTIVNQLVNDELYHDNLINMITYSLVGVIKSKENQTSCTKPYAQTFVSDLFDIVQSCFHHYGINADPHAFLHVFADHVYELIIRLRNGNYATVPHNISIKSSCFYVYDVAVYLCQKLNQKYNIQVPDNEISLIAIHIGFAIESAFSARGRVNLYLYTGQYPLIDTYITEEIIRNFSDMIEIHKIKNLNSLSNHTSNIDLLITTQPYFQNNIYQYCQISPLLTDSDKNKVNHSISKALENQQKKEFNTIIREYFDEELFFIDTTKDNREDVLHFLCNKMEEQQIVDNSFLESVFYRESLSPTCFMNSFAIPHSFEANSIHSKIAVFINREGIHWDNQEIQIVFLIALNKRDQIFKKKLLDGLPAILCTITTIEEFKTVTDFVDFLYLISSNCR</sequence>
<name>A0AAP9ME27_CLOIN</name>
<organism evidence="7 8">
    <name type="scientific">Clostridium innocuum</name>
    <dbReference type="NCBI Taxonomy" id="1522"/>
    <lineage>
        <taxon>Bacteria</taxon>
        <taxon>Bacillati</taxon>
        <taxon>Bacillota</taxon>
        <taxon>Clostridia</taxon>
        <taxon>Eubacteriales</taxon>
        <taxon>Clostridiaceae</taxon>
        <taxon>Clostridium</taxon>
    </lineage>
</organism>
<evidence type="ECO:0000313" key="8">
    <source>
        <dbReference type="Proteomes" id="UP000503330"/>
    </source>
</evidence>
<keyword evidence="1" id="KW-0677">Repeat</keyword>
<evidence type="ECO:0000259" key="6">
    <source>
        <dbReference type="PROSITE" id="PS51372"/>
    </source>
</evidence>
<feature type="domain" description="PTS EIIA type-2" evidence="5">
    <location>
        <begin position="485"/>
        <end position="624"/>
    </location>
</feature>
<evidence type="ECO:0000256" key="3">
    <source>
        <dbReference type="ARBA" id="ARBA00023159"/>
    </source>
</evidence>
<dbReference type="PROSITE" id="PS51372">
    <property type="entry name" value="PRD_2"/>
    <property type="match status" value="1"/>
</dbReference>
<evidence type="ECO:0000259" key="5">
    <source>
        <dbReference type="PROSITE" id="PS51094"/>
    </source>
</evidence>
<dbReference type="Pfam" id="PF05043">
    <property type="entry name" value="Mga"/>
    <property type="match status" value="1"/>
</dbReference>